<feature type="region of interest" description="Disordered" evidence="6">
    <location>
        <begin position="1"/>
        <end position="23"/>
    </location>
</feature>
<keyword evidence="5 8" id="KW-0067">ATP-binding</keyword>
<keyword evidence="9" id="KW-1185">Reference proteome</keyword>
<dbReference type="Proteomes" id="UP000198728">
    <property type="component" value="Unassembled WGS sequence"/>
</dbReference>
<reference evidence="8 9" key="1">
    <citation type="submission" date="2016-10" db="EMBL/GenBank/DDBJ databases">
        <authorList>
            <person name="de Groot N.N."/>
        </authorList>
    </citation>
    <scope>NUCLEOTIDE SEQUENCE [LARGE SCALE GENOMIC DNA]</scope>
    <source>
        <strain evidence="8 9">DSM 19548</strain>
    </source>
</reference>
<dbReference type="SUPFAM" id="SSF52540">
    <property type="entry name" value="P-loop containing nucleoside triphosphate hydrolases"/>
    <property type="match status" value="2"/>
</dbReference>
<evidence type="ECO:0000256" key="1">
    <source>
        <dbReference type="ARBA" id="ARBA00022448"/>
    </source>
</evidence>
<dbReference type="SMART" id="SM00382">
    <property type="entry name" value="AAA"/>
    <property type="match status" value="2"/>
</dbReference>
<evidence type="ECO:0000313" key="8">
    <source>
        <dbReference type="EMBL" id="SFB77895.1"/>
    </source>
</evidence>
<organism evidence="8 9">
    <name type="scientific">Tropicimonas isoalkanivorans</name>
    <dbReference type="NCBI Taxonomy" id="441112"/>
    <lineage>
        <taxon>Bacteria</taxon>
        <taxon>Pseudomonadati</taxon>
        <taxon>Pseudomonadota</taxon>
        <taxon>Alphaproteobacteria</taxon>
        <taxon>Rhodobacterales</taxon>
        <taxon>Roseobacteraceae</taxon>
        <taxon>Tropicimonas</taxon>
    </lineage>
</organism>
<keyword evidence="3" id="KW-0677">Repeat</keyword>
<dbReference type="GO" id="GO:0005524">
    <property type="term" value="F:ATP binding"/>
    <property type="evidence" value="ECO:0007669"/>
    <property type="project" value="UniProtKB-KW"/>
</dbReference>
<dbReference type="STRING" id="441112.SAMN04488094_101456"/>
<dbReference type="AlphaFoldDB" id="A0A1I1DSD9"/>
<dbReference type="EMBL" id="FOLG01000001">
    <property type="protein sequence ID" value="SFB77895.1"/>
    <property type="molecule type" value="Genomic_DNA"/>
</dbReference>
<feature type="domain" description="ABC transporter" evidence="7">
    <location>
        <begin position="29"/>
        <end position="264"/>
    </location>
</feature>
<feature type="domain" description="ABC transporter" evidence="7">
    <location>
        <begin position="275"/>
        <end position="518"/>
    </location>
</feature>
<evidence type="ECO:0000256" key="6">
    <source>
        <dbReference type="SAM" id="MobiDB-lite"/>
    </source>
</evidence>
<sequence length="522" mass="56740">MASVRAPAPTSPAEPPGGAATDTTDGVLVEARGITQTYPGVTALEDVAISIRAGSVHVIAGENGAGKSTLVKILTGTESPTRGEVIIGGRPAAEDPQLFHRIGYVPQELSLFSHMTVAENLFMPFEQSGYGGALLNTRRMQRNAAEQLERFKINARPEQQVQSLSVSDQQLLMIARALSHRELDVLILDEPTSSLTASEVERLFDLINALRDEGKGIVFISHKSEEVFEMGDETTVLRNGKLVGTYPMADLDERRLLSLMAGREVDTDERFKPEVDEGEVILQVRGLTGPGFENISFELRRGEVLGLAGLVGAGRTESMQAVFGYLPVKSGDVVLDGEPLKLGDTSASVRAGLLYLSEERKLHGILPLQSVLHNIGVTLFDETARRGLISASKERARVSEIVQRFDVKTSSLGNRIMFLSGGNQQKAIIGRAMALQPKVLILDEPTRGIDVRTKIEVYRIITQLAEAGVGVIVISSEMTELRKCSTRIACLYAGRIQAEFDNETCSNEELVTAIFGGRRDEQ</sequence>
<evidence type="ECO:0000256" key="3">
    <source>
        <dbReference type="ARBA" id="ARBA00022737"/>
    </source>
</evidence>
<dbReference type="Gene3D" id="3.40.50.300">
    <property type="entry name" value="P-loop containing nucleotide triphosphate hydrolases"/>
    <property type="match status" value="2"/>
</dbReference>
<dbReference type="GO" id="GO:0016887">
    <property type="term" value="F:ATP hydrolysis activity"/>
    <property type="evidence" value="ECO:0007669"/>
    <property type="project" value="InterPro"/>
</dbReference>
<evidence type="ECO:0000256" key="5">
    <source>
        <dbReference type="ARBA" id="ARBA00022840"/>
    </source>
</evidence>
<dbReference type="PROSITE" id="PS50893">
    <property type="entry name" value="ABC_TRANSPORTER_2"/>
    <property type="match status" value="2"/>
</dbReference>
<dbReference type="RefSeq" id="WP_093359033.1">
    <property type="nucleotide sequence ID" value="NZ_FOLG01000001.1"/>
</dbReference>
<dbReference type="PANTHER" id="PTHR43790:SF9">
    <property type="entry name" value="GALACTOFURANOSE TRANSPORTER ATP-BINDING PROTEIN YTFR"/>
    <property type="match status" value="1"/>
</dbReference>
<evidence type="ECO:0000256" key="4">
    <source>
        <dbReference type="ARBA" id="ARBA00022741"/>
    </source>
</evidence>
<evidence type="ECO:0000313" key="9">
    <source>
        <dbReference type="Proteomes" id="UP000198728"/>
    </source>
</evidence>
<dbReference type="OrthoDB" id="9805029at2"/>
<protein>
    <submittedName>
        <fullName evidence="8">Monosaccharide ABC transporter ATP-binding protein, CUT2 family (TC 3.A.1.2.-)</fullName>
    </submittedName>
</protein>
<keyword evidence="1" id="KW-0813">Transport</keyword>
<dbReference type="CDD" id="cd03215">
    <property type="entry name" value="ABC_Carb_Monos_II"/>
    <property type="match status" value="1"/>
</dbReference>
<dbReference type="InterPro" id="IPR050107">
    <property type="entry name" value="ABC_carbohydrate_import_ATPase"/>
</dbReference>
<dbReference type="InterPro" id="IPR027417">
    <property type="entry name" value="P-loop_NTPase"/>
</dbReference>
<proteinExistence type="predicted"/>
<dbReference type="PANTHER" id="PTHR43790">
    <property type="entry name" value="CARBOHYDRATE TRANSPORT ATP-BINDING PROTEIN MG119-RELATED"/>
    <property type="match status" value="1"/>
</dbReference>
<dbReference type="InterPro" id="IPR003439">
    <property type="entry name" value="ABC_transporter-like_ATP-bd"/>
</dbReference>
<evidence type="ECO:0000256" key="2">
    <source>
        <dbReference type="ARBA" id="ARBA00022597"/>
    </source>
</evidence>
<gene>
    <name evidence="8" type="ORF">SAMN04488094_101456</name>
</gene>
<keyword evidence="4" id="KW-0547">Nucleotide-binding</keyword>
<dbReference type="PROSITE" id="PS00211">
    <property type="entry name" value="ABC_TRANSPORTER_1"/>
    <property type="match status" value="1"/>
</dbReference>
<dbReference type="InterPro" id="IPR003593">
    <property type="entry name" value="AAA+_ATPase"/>
</dbReference>
<evidence type="ECO:0000259" key="7">
    <source>
        <dbReference type="PROSITE" id="PS50893"/>
    </source>
</evidence>
<name>A0A1I1DSD9_9RHOB</name>
<keyword evidence="2" id="KW-0762">Sugar transport</keyword>
<accession>A0A1I1DSD9</accession>
<dbReference type="CDD" id="cd03216">
    <property type="entry name" value="ABC_Carb_Monos_I"/>
    <property type="match status" value="1"/>
</dbReference>
<dbReference type="Pfam" id="PF00005">
    <property type="entry name" value="ABC_tran"/>
    <property type="match status" value="2"/>
</dbReference>
<dbReference type="InterPro" id="IPR017871">
    <property type="entry name" value="ABC_transporter-like_CS"/>
</dbReference>